<sequence>MRLAKAMSLAHMRFGENPEPAPPAEKAALKEGRQLLAEVLKVSEALNNASVRYECMKMNLQVCIQDEDVVEARKVLAQLQEERPDDEDLKSDNARINRLENDLSLKQGAGTVEELQKDLQQAVSRQRPSQTQNVSQTIAPKDTKAEPHLGPVLQMDLPERRKDNSSALCNPHWTWSGVASFWKVSRSSGSYIEWNIQRGGGERREEFAEWSRGEPCEKGGAVQEGTAVVVVQSADRFSPNIWHRMTAIFEAWVTPRVLQLKKVLGDYVTIYYYVEESPLANVKTDKGPYQWHLLGTTTSKDCGFEHRIIAPWNGFLWDLAWDLRLLCVRSDLWLDFQAAAFAGVGVRQSEYVTRATGRSVCYMARPGSTRELSDASIGRLRQATNKVLLDKQPLGFHYLNLTYLVPIKEQVAKIYMCDILVGVHGAGLIHSMWMYPQSAVVEILDQEHLAAGYFRNIAHLSGHTYFKLKKSVLESDSSLVLGALTSAAHIVSNKAAFSRDKPKVSEILEALLGMFKESKVTYDAVKTCKVGKDVGNAMKMGDPDIAALGRKAVGEIQALAQRAALGI</sequence>
<feature type="compositionally biased region" description="Polar residues" evidence="4">
    <location>
        <begin position="122"/>
        <end position="138"/>
    </location>
</feature>
<keyword evidence="3" id="KW-0325">Glycoprotein</keyword>
<dbReference type="InterPro" id="IPR049625">
    <property type="entry name" value="Glyco_transf_61_cat"/>
</dbReference>
<gene>
    <name evidence="6" type="ORF">CCMP2556_LOCUS45586</name>
</gene>
<accession>A0ABP0R5C5</accession>
<keyword evidence="1" id="KW-0328">Glycosyltransferase</keyword>
<dbReference type="Pfam" id="PF04577">
    <property type="entry name" value="Glyco_transf_61"/>
    <property type="match status" value="1"/>
</dbReference>
<organism evidence="6 7">
    <name type="scientific">Durusdinium trenchii</name>
    <dbReference type="NCBI Taxonomy" id="1381693"/>
    <lineage>
        <taxon>Eukaryota</taxon>
        <taxon>Sar</taxon>
        <taxon>Alveolata</taxon>
        <taxon>Dinophyceae</taxon>
        <taxon>Suessiales</taxon>
        <taxon>Symbiodiniaceae</taxon>
        <taxon>Durusdinium</taxon>
    </lineage>
</organism>
<dbReference type="PANTHER" id="PTHR20961:SF124">
    <property type="entry name" value="GLYCOSYLTRANSFERASE"/>
    <property type="match status" value="1"/>
</dbReference>
<evidence type="ECO:0000313" key="6">
    <source>
        <dbReference type="EMBL" id="CAK9095772.1"/>
    </source>
</evidence>
<dbReference type="Proteomes" id="UP001642484">
    <property type="component" value="Unassembled WGS sequence"/>
</dbReference>
<dbReference type="InterPro" id="IPR007657">
    <property type="entry name" value="Glycosyltransferase_61"/>
</dbReference>
<evidence type="ECO:0000313" key="7">
    <source>
        <dbReference type="Proteomes" id="UP001642484"/>
    </source>
</evidence>
<comment type="caution">
    <text evidence="6">The sequence shown here is derived from an EMBL/GenBank/DDBJ whole genome shotgun (WGS) entry which is preliminary data.</text>
</comment>
<evidence type="ECO:0000256" key="2">
    <source>
        <dbReference type="ARBA" id="ARBA00022679"/>
    </source>
</evidence>
<evidence type="ECO:0000256" key="1">
    <source>
        <dbReference type="ARBA" id="ARBA00022676"/>
    </source>
</evidence>
<dbReference type="EMBL" id="CAXAMN010025528">
    <property type="protein sequence ID" value="CAK9095772.1"/>
    <property type="molecule type" value="Genomic_DNA"/>
</dbReference>
<protein>
    <recommendedName>
        <fullName evidence="5">Glycosyltransferase 61 catalytic domain-containing protein</fullName>
    </recommendedName>
</protein>
<evidence type="ECO:0000256" key="3">
    <source>
        <dbReference type="ARBA" id="ARBA00023180"/>
    </source>
</evidence>
<evidence type="ECO:0000256" key="4">
    <source>
        <dbReference type="SAM" id="MobiDB-lite"/>
    </source>
</evidence>
<dbReference type="PANTHER" id="PTHR20961">
    <property type="entry name" value="GLYCOSYLTRANSFERASE"/>
    <property type="match status" value="1"/>
</dbReference>
<keyword evidence="2" id="KW-0808">Transferase</keyword>
<feature type="domain" description="Glycosyltransferase 61 catalytic" evidence="5">
    <location>
        <begin position="388"/>
        <end position="441"/>
    </location>
</feature>
<feature type="region of interest" description="Disordered" evidence="4">
    <location>
        <begin position="122"/>
        <end position="149"/>
    </location>
</feature>
<name>A0ABP0R5C5_9DINO</name>
<evidence type="ECO:0000259" key="5">
    <source>
        <dbReference type="Pfam" id="PF04577"/>
    </source>
</evidence>
<proteinExistence type="predicted"/>
<reference evidence="6 7" key="1">
    <citation type="submission" date="2024-02" db="EMBL/GenBank/DDBJ databases">
        <authorList>
            <person name="Chen Y."/>
            <person name="Shah S."/>
            <person name="Dougan E. K."/>
            <person name="Thang M."/>
            <person name="Chan C."/>
        </authorList>
    </citation>
    <scope>NUCLEOTIDE SEQUENCE [LARGE SCALE GENOMIC DNA]</scope>
</reference>
<keyword evidence="7" id="KW-1185">Reference proteome</keyword>